<proteinExistence type="predicted"/>
<protein>
    <submittedName>
        <fullName evidence="1">Uncharacterized protein</fullName>
    </submittedName>
</protein>
<sequence length="81" mass="8786">MLRVHNTQVAGVSATIVRMKELRIQLSMAAMHEMAQGSELVLEQDGLRVILGCDDEAVVAFHTQVERALLHLLPVGGGLPN</sequence>
<organism evidence="1">
    <name type="scientific">uncultured Caudovirales phage</name>
    <dbReference type="NCBI Taxonomy" id="2100421"/>
    <lineage>
        <taxon>Viruses</taxon>
        <taxon>Duplodnaviria</taxon>
        <taxon>Heunggongvirae</taxon>
        <taxon>Uroviricota</taxon>
        <taxon>Caudoviricetes</taxon>
        <taxon>Peduoviridae</taxon>
        <taxon>Maltschvirus</taxon>
        <taxon>Maltschvirus maltsch</taxon>
    </lineage>
</organism>
<reference evidence="1" key="1">
    <citation type="submission" date="2020-04" db="EMBL/GenBank/DDBJ databases">
        <authorList>
            <person name="Chiriac C."/>
            <person name="Salcher M."/>
            <person name="Ghai R."/>
            <person name="Kavagutti S V."/>
        </authorList>
    </citation>
    <scope>NUCLEOTIDE SEQUENCE</scope>
</reference>
<accession>A0A6J5NL33</accession>
<name>A0A6J5NL33_9CAUD</name>
<evidence type="ECO:0000313" key="1">
    <source>
        <dbReference type="EMBL" id="CAB4159613.1"/>
    </source>
</evidence>
<dbReference type="EMBL" id="LR796687">
    <property type="protein sequence ID" value="CAB4159613.1"/>
    <property type="molecule type" value="Genomic_DNA"/>
</dbReference>
<gene>
    <name evidence="1" type="ORF">UFOVP715_42</name>
</gene>